<proteinExistence type="predicted"/>
<dbReference type="InterPro" id="IPR021456">
    <property type="entry name" value="DUF3107"/>
</dbReference>
<dbReference type="EMBL" id="BAAAZG010000045">
    <property type="protein sequence ID" value="GAA4089934.1"/>
    <property type="molecule type" value="Genomic_DNA"/>
</dbReference>
<sequence>MQVRIGVQSVPKELVVETAQSADEVQQALADALADDAGVFVLTDQRGGRVVVPADRVGYLEISEEENRAVGFGSQYT</sequence>
<gene>
    <name evidence="1" type="ORF">GCM10022214_58410</name>
</gene>
<dbReference type="RefSeq" id="WP_344954011.1">
    <property type="nucleotide sequence ID" value="NZ_BAAAZG010000045.1"/>
</dbReference>
<organism evidence="1 2">
    <name type="scientific">Actinomadura miaoliensis</name>
    <dbReference type="NCBI Taxonomy" id="430685"/>
    <lineage>
        <taxon>Bacteria</taxon>
        <taxon>Bacillati</taxon>
        <taxon>Actinomycetota</taxon>
        <taxon>Actinomycetes</taxon>
        <taxon>Streptosporangiales</taxon>
        <taxon>Thermomonosporaceae</taxon>
        <taxon>Actinomadura</taxon>
    </lineage>
</organism>
<keyword evidence="2" id="KW-1185">Reference proteome</keyword>
<evidence type="ECO:0000313" key="2">
    <source>
        <dbReference type="Proteomes" id="UP001500683"/>
    </source>
</evidence>
<accession>A0ABP7WIS9</accession>
<reference evidence="2" key="1">
    <citation type="journal article" date="2019" name="Int. J. Syst. Evol. Microbiol.">
        <title>The Global Catalogue of Microorganisms (GCM) 10K type strain sequencing project: providing services to taxonomists for standard genome sequencing and annotation.</title>
        <authorList>
            <consortium name="The Broad Institute Genomics Platform"/>
            <consortium name="The Broad Institute Genome Sequencing Center for Infectious Disease"/>
            <person name="Wu L."/>
            <person name="Ma J."/>
        </authorList>
    </citation>
    <scope>NUCLEOTIDE SEQUENCE [LARGE SCALE GENOMIC DNA]</scope>
    <source>
        <strain evidence="2">JCM 16702</strain>
    </source>
</reference>
<evidence type="ECO:0000313" key="1">
    <source>
        <dbReference type="EMBL" id="GAA4089934.1"/>
    </source>
</evidence>
<dbReference type="Pfam" id="PF11305">
    <property type="entry name" value="DUF3107"/>
    <property type="match status" value="1"/>
</dbReference>
<protein>
    <submittedName>
        <fullName evidence="1">DUF3107 domain-containing protein</fullName>
    </submittedName>
</protein>
<dbReference type="Proteomes" id="UP001500683">
    <property type="component" value="Unassembled WGS sequence"/>
</dbReference>
<comment type="caution">
    <text evidence="1">The sequence shown here is derived from an EMBL/GenBank/DDBJ whole genome shotgun (WGS) entry which is preliminary data.</text>
</comment>
<name>A0ABP7WIS9_9ACTN</name>